<dbReference type="Gene3D" id="3.40.50.10540">
    <property type="entry name" value="Crotonobetainyl-coa:carnitine coa-transferase, domain 1"/>
    <property type="match status" value="1"/>
</dbReference>
<keyword evidence="4" id="KW-1185">Reference proteome</keyword>
<evidence type="ECO:0000256" key="2">
    <source>
        <dbReference type="SAM" id="MobiDB-lite"/>
    </source>
</evidence>
<dbReference type="SUPFAM" id="SSF89796">
    <property type="entry name" value="CoA-transferase family III (CaiB/BaiF)"/>
    <property type="match status" value="1"/>
</dbReference>
<dbReference type="RefSeq" id="WP_043802597.1">
    <property type="nucleotide sequence ID" value="NZ_AVCH01000151.1"/>
</dbReference>
<accession>A0A091B9T2</accession>
<dbReference type="InterPro" id="IPR050483">
    <property type="entry name" value="CoA-transferase_III_domain"/>
</dbReference>
<dbReference type="GO" id="GO:0008410">
    <property type="term" value="F:CoA-transferase activity"/>
    <property type="evidence" value="ECO:0007669"/>
    <property type="project" value="TreeGrafter"/>
</dbReference>
<dbReference type="EMBL" id="AVCH01000151">
    <property type="protein sequence ID" value="KFN48456.1"/>
    <property type="molecule type" value="Genomic_DNA"/>
</dbReference>
<organism evidence="3 4">
    <name type="scientific">Arenimonas malthae CC-JY-1</name>
    <dbReference type="NCBI Taxonomy" id="1384054"/>
    <lineage>
        <taxon>Bacteria</taxon>
        <taxon>Pseudomonadati</taxon>
        <taxon>Pseudomonadota</taxon>
        <taxon>Gammaproteobacteria</taxon>
        <taxon>Lysobacterales</taxon>
        <taxon>Lysobacteraceae</taxon>
        <taxon>Arenimonas</taxon>
    </lineage>
</organism>
<dbReference type="STRING" id="1384054.N790_06445"/>
<dbReference type="Proteomes" id="UP000029392">
    <property type="component" value="Unassembled WGS sequence"/>
</dbReference>
<evidence type="ECO:0000313" key="3">
    <source>
        <dbReference type="EMBL" id="KFN48456.1"/>
    </source>
</evidence>
<gene>
    <name evidence="3" type="ORF">N790_06445</name>
</gene>
<dbReference type="OrthoDB" id="9058532at2"/>
<comment type="caution">
    <text evidence="3">The sequence shown here is derived from an EMBL/GenBank/DDBJ whole genome shotgun (WGS) entry which is preliminary data.</text>
</comment>
<dbReference type="Gene3D" id="3.30.1540.10">
    <property type="entry name" value="formyl-coa transferase, domain 3"/>
    <property type="match status" value="1"/>
</dbReference>
<feature type="region of interest" description="Disordered" evidence="2">
    <location>
        <begin position="347"/>
        <end position="374"/>
    </location>
</feature>
<dbReference type="PANTHER" id="PTHR48207:SF3">
    <property type="entry name" value="SUCCINATE--HYDROXYMETHYLGLUTARATE COA-TRANSFERASE"/>
    <property type="match status" value="1"/>
</dbReference>
<evidence type="ECO:0000256" key="1">
    <source>
        <dbReference type="ARBA" id="ARBA00022679"/>
    </source>
</evidence>
<evidence type="ECO:0000313" key="4">
    <source>
        <dbReference type="Proteomes" id="UP000029392"/>
    </source>
</evidence>
<feature type="compositionally biased region" description="Basic and acidic residues" evidence="2">
    <location>
        <begin position="353"/>
        <end position="373"/>
    </location>
</feature>
<keyword evidence="1" id="KW-0808">Transferase</keyword>
<dbReference type="PANTHER" id="PTHR48207">
    <property type="entry name" value="SUCCINATE--HYDROXYMETHYLGLUTARATE COA-TRANSFERASE"/>
    <property type="match status" value="1"/>
</dbReference>
<dbReference type="Pfam" id="PF02515">
    <property type="entry name" value="CoA_transf_3"/>
    <property type="match status" value="1"/>
</dbReference>
<dbReference type="InterPro" id="IPR023606">
    <property type="entry name" value="CoA-Trfase_III_dom_1_sf"/>
</dbReference>
<name>A0A091B9T2_9GAMM</name>
<dbReference type="PATRIC" id="fig|1384054.3.peg.1303"/>
<reference evidence="3 4" key="1">
    <citation type="submission" date="2013-09" db="EMBL/GenBank/DDBJ databases">
        <title>Genome sequencing of Arenimonas malthae.</title>
        <authorList>
            <person name="Chen F."/>
            <person name="Wang G."/>
        </authorList>
    </citation>
    <scope>NUCLEOTIDE SEQUENCE [LARGE SCALE GENOMIC DNA]</scope>
    <source>
        <strain evidence="3 4">CC-JY-1</strain>
    </source>
</reference>
<proteinExistence type="predicted"/>
<dbReference type="AlphaFoldDB" id="A0A091B9T2"/>
<dbReference type="InterPro" id="IPR044855">
    <property type="entry name" value="CoA-Trfase_III_dom3_sf"/>
</dbReference>
<evidence type="ECO:0008006" key="5">
    <source>
        <dbReference type="Google" id="ProtNLM"/>
    </source>
</evidence>
<sequence>MGALSGITVLELSRVLAGPWCGMTLADLGADVIKLESFDGDDTRGLGPPFLDGMSAYFACCNRNKRSLAVDLRSPAARPLLEALVRRADVLVENFRTGGAEALGMGYETLSAINPRLVYCSISGYGRDGPGANRPGYDYVVQAEAGLMAITGPADGEPHKVGVAVADLATGQNAATAILAALLQRGRTGLGQRIDVSLFDTELALLANVASATLFTGHDAPRQGNAHASIVPYQAFRASDQSFVLAVASEKLWAQLCDLLGRYDWRHDPRYRNNAARVENREALCAELAALFATRDAAHWLALFDRAGVPAAPINTVRQALDHPVAAARGMRIQMDGIPMVGSPLKLSASPTRLDRPPPRLGQHSDEIARDCGFDPDALRTAGALR</sequence>
<dbReference type="eggNOG" id="COG1804">
    <property type="taxonomic scope" value="Bacteria"/>
</dbReference>
<dbReference type="InterPro" id="IPR003673">
    <property type="entry name" value="CoA-Trfase_fam_III"/>
</dbReference>
<protein>
    <recommendedName>
        <fullName evidence="5">CoA transferase</fullName>
    </recommendedName>
</protein>